<feature type="signal peptide" evidence="6">
    <location>
        <begin position="1"/>
        <end position="31"/>
    </location>
</feature>
<dbReference type="SUPFAM" id="SSF46626">
    <property type="entry name" value="Cytochrome c"/>
    <property type="match status" value="1"/>
</dbReference>
<dbReference type="Proteomes" id="UP000430120">
    <property type="component" value="Unassembled WGS sequence"/>
</dbReference>
<dbReference type="Gene3D" id="1.10.760.10">
    <property type="entry name" value="Cytochrome c-like domain"/>
    <property type="match status" value="1"/>
</dbReference>
<dbReference type="RefSeq" id="WP_151122584.1">
    <property type="nucleotide sequence ID" value="NZ_CP088081.1"/>
</dbReference>
<gene>
    <name evidence="8" type="ORF">F7Q92_03680</name>
</gene>
<comment type="caution">
    <text evidence="8">The sequence shown here is derived from an EMBL/GenBank/DDBJ whole genome shotgun (WGS) entry which is preliminary data.</text>
</comment>
<keyword evidence="2 4" id="KW-0479">Metal-binding</keyword>
<keyword evidence="9" id="KW-1185">Reference proteome</keyword>
<keyword evidence="1 4" id="KW-0349">Heme</keyword>
<evidence type="ECO:0000313" key="8">
    <source>
        <dbReference type="EMBL" id="KAB0584621.1"/>
    </source>
</evidence>
<feature type="region of interest" description="Disordered" evidence="5">
    <location>
        <begin position="53"/>
        <end position="84"/>
    </location>
</feature>
<evidence type="ECO:0000256" key="6">
    <source>
        <dbReference type="SAM" id="SignalP"/>
    </source>
</evidence>
<evidence type="ECO:0000256" key="2">
    <source>
        <dbReference type="ARBA" id="ARBA00022723"/>
    </source>
</evidence>
<sequence>MIARAAFPFTPSAPLRLWPVLALLAAGAAQAAAPAVDGARAERIAQGAGCFGCHQIDPRPTDEDEDDDQSAATTPAARPPIAPAWRNVATKYRHDGGALERLTRAVLGGSNPYDPHWKYQVTGLAMPANRIAISEDDARLVVRWILSLDDAD</sequence>
<feature type="domain" description="Cytochrome c" evidence="7">
    <location>
        <begin position="36"/>
        <end position="149"/>
    </location>
</feature>
<feature type="chain" id="PRO_5025016142" evidence="6">
    <location>
        <begin position="32"/>
        <end position="152"/>
    </location>
</feature>
<dbReference type="GO" id="GO:0009055">
    <property type="term" value="F:electron transfer activity"/>
    <property type="evidence" value="ECO:0007669"/>
    <property type="project" value="InterPro"/>
</dbReference>
<evidence type="ECO:0000256" key="3">
    <source>
        <dbReference type="ARBA" id="ARBA00023004"/>
    </source>
</evidence>
<organism evidence="8 9">
    <name type="scientific">Ideonella dechloratans</name>
    <dbReference type="NCBI Taxonomy" id="36863"/>
    <lineage>
        <taxon>Bacteria</taxon>
        <taxon>Pseudomonadati</taxon>
        <taxon>Pseudomonadota</taxon>
        <taxon>Betaproteobacteria</taxon>
        <taxon>Burkholderiales</taxon>
        <taxon>Sphaerotilaceae</taxon>
        <taxon>Ideonella</taxon>
    </lineage>
</organism>
<name>A0A643FGQ8_IDEDE</name>
<dbReference type="InterPro" id="IPR036909">
    <property type="entry name" value="Cyt_c-like_dom_sf"/>
</dbReference>
<evidence type="ECO:0000313" key="9">
    <source>
        <dbReference type="Proteomes" id="UP000430120"/>
    </source>
</evidence>
<proteinExistence type="predicted"/>
<evidence type="ECO:0000256" key="5">
    <source>
        <dbReference type="SAM" id="MobiDB-lite"/>
    </source>
</evidence>
<evidence type="ECO:0000256" key="4">
    <source>
        <dbReference type="PROSITE-ProRule" id="PRU00433"/>
    </source>
</evidence>
<dbReference type="GO" id="GO:0020037">
    <property type="term" value="F:heme binding"/>
    <property type="evidence" value="ECO:0007669"/>
    <property type="project" value="InterPro"/>
</dbReference>
<dbReference type="AlphaFoldDB" id="A0A643FGQ8"/>
<dbReference type="InterPro" id="IPR009056">
    <property type="entry name" value="Cyt_c-like_dom"/>
</dbReference>
<dbReference type="Pfam" id="PF00034">
    <property type="entry name" value="Cytochrom_C"/>
    <property type="match status" value="1"/>
</dbReference>
<keyword evidence="6" id="KW-0732">Signal</keyword>
<dbReference type="PROSITE" id="PS51007">
    <property type="entry name" value="CYTC"/>
    <property type="match status" value="1"/>
</dbReference>
<protein>
    <submittedName>
        <fullName evidence="8">C-type cytochrome</fullName>
    </submittedName>
</protein>
<evidence type="ECO:0000259" key="7">
    <source>
        <dbReference type="PROSITE" id="PS51007"/>
    </source>
</evidence>
<evidence type="ECO:0000256" key="1">
    <source>
        <dbReference type="ARBA" id="ARBA00022617"/>
    </source>
</evidence>
<reference evidence="8 9" key="1">
    <citation type="submission" date="2019-09" db="EMBL/GenBank/DDBJ databases">
        <title>Draft genome sequences of 48 bacterial type strains from the CCUG.</title>
        <authorList>
            <person name="Tunovic T."/>
            <person name="Pineiro-Iglesias B."/>
            <person name="Unosson C."/>
            <person name="Inganas E."/>
            <person name="Ohlen M."/>
            <person name="Cardew S."/>
            <person name="Jensie-Markopoulos S."/>
            <person name="Salva-Serra F."/>
            <person name="Jaen-Luchoro D."/>
            <person name="Karlsson R."/>
            <person name="Svensson-Stadler L."/>
            <person name="Chun J."/>
            <person name="Moore E."/>
        </authorList>
    </citation>
    <scope>NUCLEOTIDE SEQUENCE [LARGE SCALE GENOMIC DNA]</scope>
    <source>
        <strain evidence="8 9">CCUG 30977</strain>
    </source>
</reference>
<dbReference type="GO" id="GO:0046872">
    <property type="term" value="F:metal ion binding"/>
    <property type="evidence" value="ECO:0007669"/>
    <property type="project" value="UniProtKB-KW"/>
</dbReference>
<dbReference type="OrthoDB" id="9839387at2"/>
<keyword evidence="3 4" id="KW-0408">Iron</keyword>
<dbReference type="EMBL" id="VZPB01000005">
    <property type="protein sequence ID" value="KAB0584621.1"/>
    <property type="molecule type" value="Genomic_DNA"/>
</dbReference>
<accession>A0A643FGQ8</accession>